<evidence type="ECO:0000259" key="3">
    <source>
        <dbReference type="PROSITE" id="PS51898"/>
    </source>
</evidence>
<feature type="region of interest" description="Disordered" evidence="2">
    <location>
        <begin position="313"/>
        <end position="335"/>
    </location>
</feature>
<dbReference type="Gene3D" id="1.10.443.10">
    <property type="entry name" value="Intergrase catalytic core"/>
    <property type="match status" value="1"/>
</dbReference>
<evidence type="ECO:0000256" key="1">
    <source>
        <dbReference type="ARBA" id="ARBA00023172"/>
    </source>
</evidence>
<keyword evidence="5" id="KW-1185">Reference proteome</keyword>
<dbReference type="Proteomes" id="UP000317940">
    <property type="component" value="Unassembled WGS sequence"/>
</dbReference>
<dbReference type="PROSITE" id="PS51898">
    <property type="entry name" value="TYR_RECOMBINASE"/>
    <property type="match status" value="1"/>
</dbReference>
<sequence length="479" mass="53079">MADQISYDVRIWSILTNKRARGNTYTVRWVVAGRPFRSTHTTVTLAESERAKLLTAAKKGEAFYTETGLPVSEQARLADVSWYDFATAYADLKWPTASANNRLNLAKVLTPVTVAMLKRPAPSDFKPVAIRTALREWAFNKNARQGAPAEMAAILRWVARNTRRVSDLEKPDVVEPVLTSIRVKLDGTPAAASSVSRSRRLLSPALDYAVYRKSLTENPLRAAASNPLATPVKTTLAIDKRTLIGAERTQQMLIWIRQRPRGGTRLMPFFATVRHAASRPEEAVALLVADAQLKDGEWGSLLLHTAHPEVGRRWTDSGERRDDRRLKGRAEGETRPVPVSPMLSTILLQHIEDEKLKPGDRLFQGERGGPLALSVARRALHRARTAVLTPEEAKSKMARRIYDLRASCVTDWLNSGVPASLVAEWAGHSVEVLLRIYYQCVEGQDLEARRRIEAVLGVTAEAAGRLLVPSPRGGQSGRS</sequence>
<dbReference type="GO" id="GO:0006310">
    <property type="term" value="P:DNA recombination"/>
    <property type="evidence" value="ECO:0007669"/>
    <property type="project" value="UniProtKB-KW"/>
</dbReference>
<proteinExistence type="predicted"/>
<dbReference type="OrthoDB" id="3773913at2"/>
<evidence type="ECO:0000313" key="5">
    <source>
        <dbReference type="Proteomes" id="UP000317940"/>
    </source>
</evidence>
<organism evidence="4 5">
    <name type="scientific">Kitasatospora viridis</name>
    <dbReference type="NCBI Taxonomy" id="281105"/>
    <lineage>
        <taxon>Bacteria</taxon>
        <taxon>Bacillati</taxon>
        <taxon>Actinomycetota</taxon>
        <taxon>Actinomycetes</taxon>
        <taxon>Kitasatosporales</taxon>
        <taxon>Streptomycetaceae</taxon>
        <taxon>Kitasatospora</taxon>
    </lineage>
</organism>
<dbReference type="PANTHER" id="PTHR30349:SF64">
    <property type="entry name" value="PROPHAGE INTEGRASE INTD-RELATED"/>
    <property type="match status" value="1"/>
</dbReference>
<dbReference type="SUPFAM" id="SSF56349">
    <property type="entry name" value="DNA breaking-rejoining enzymes"/>
    <property type="match status" value="1"/>
</dbReference>
<keyword evidence="1" id="KW-0233">DNA recombination</keyword>
<dbReference type="InterPro" id="IPR013762">
    <property type="entry name" value="Integrase-like_cat_sf"/>
</dbReference>
<dbReference type="InterPro" id="IPR011010">
    <property type="entry name" value="DNA_brk_join_enz"/>
</dbReference>
<gene>
    <name evidence="4" type="ORF">FHX73_111291</name>
</gene>
<dbReference type="GO" id="GO:0015074">
    <property type="term" value="P:DNA integration"/>
    <property type="evidence" value="ECO:0007669"/>
    <property type="project" value="InterPro"/>
</dbReference>
<evidence type="ECO:0000256" key="2">
    <source>
        <dbReference type="SAM" id="MobiDB-lite"/>
    </source>
</evidence>
<accession>A0A561UDR2</accession>
<dbReference type="InterPro" id="IPR002104">
    <property type="entry name" value="Integrase_catalytic"/>
</dbReference>
<dbReference type="RefSeq" id="WP_145904026.1">
    <property type="nucleotide sequence ID" value="NZ_BAAAMZ010000008.1"/>
</dbReference>
<comment type="caution">
    <text evidence="4">The sequence shown here is derived from an EMBL/GenBank/DDBJ whole genome shotgun (WGS) entry which is preliminary data.</text>
</comment>
<dbReference type="EMBL" id="VIWT01000001">
    <property type="protein sequence ID" value="TWF97510.1"/>
    <property type="molecule type" value="Genomic_DNA"/>
</dbReference>
<name>A0A561UDR2_9ACTN</name>
<feature type="compositionally biased region" description="Basic and acidic residues" evidence="2">
    <location>
        <begin position="313"/>
        <end position="334"/>
    </location>
</feature>
<dbReference type="AlphaFoldDB" id="A0A561UDR2"/>
<dbReference type="GO" id="GO:0003677">
    <property type="term" value="F:DNA binding"/>
    <property type="evidence" value="ECO:0007669"/>
    <property type="project" value="InterPro"/>
</dbReference>
<dbReference type="PANTHER" id="PTHR30349">
    <property type="entry name" value="PHAGE INTEGRASE-RELATED"/>
    <property type="match status" value="1"/>
</dbReference>
<feature type="domain" description="Tyr recombinase" evidence="3">
    <location>
        <begin position="239"/>
        <end position="451"/>
    </location>
</feature>
<protein>
    <submittedName>
        <fullName evidence="4">Phage integrase family protein</fullName>
    </submittedName>
</protein>
<reference evidence="4 5" key="1">
    <citation type="submission" date="2019-06" db="EMBL/GenBank/DDBJ databases">
        <title>Sequencing the genomes of 1000 actinobacteria strains.</title>
        <authorList>
            <person name="Klenk H.-P."/>
        </authorList>
    </citation>
    <scope>NUCLEOTIDE SEQUENCE [LARGE SCALE GENOMIC DNA]</scope>
    <source>
        <strain evidence="4 5">DSM 44826</strain>
    </source>
</reference>
<evidence type="ECO:0000313" key="4">
    <source>
        <dbReference type="EMBL" id="TWF97510.1"/>
    </source>
</evidence>
<dbReference type="InterPro" id="IPR050090">
    <property type="entry name" value="Tyrosine_recombinase_XerCD"/>
</dbReference>